<dbReference type="SUPFAM" id="SSF54928">
    <property type="entry name" value="RNA-binding domain, RBD"/>
    <property type="match status" value="1"/>
</dbReference>
<gene>
    <name evidence="4" type="ORF">DM01DRAFT_1373835</name>
</gene>
<dbReference type="EMBL" id="MCGT01000013">
    <property type="protein sequence ID" value="ORX54365.1"/>
    <property type="molecule type" value="Genomic_DNA"/>
</dbReference>
<dbReference type="PANTHER" id="PTHR45735">
    <property type="entry name" value="CLEAVAGE STIMULATION FACTOR SUBUNIT 2"/>
    <property type="match status" value="1"/>
</dbReference>
<evidence type="ECO:0000256" key="2">
    <source>
        <dbReference type="SAM" id="MobiDB-lite"/>
    </source>
</evidence>
<sequence>MENKLTSFSSSLLIRYALLKLFEPYGKIVLFEYMFHLQGPKKGTPRGYCFLEYEDKKSALTAISNLNNKTIKGRHLSVSFALKNANANDSDPKRSKRSSPFQMLRNQRNKSLASTDAKIQAIEEKLAKLKKPQDTPSRPSPASRRHQPY</sequence>
<dbReference type="InterPro" id="IPR012677">
    <property type="entry name" value="Nucleotide-bd_a/b_plait_sf"/>
</dbReference>
<dbReference type="Proteomes" id="UP000242146">
    <property type="component" value="Unassembled WGS sequence"/>
</dbReference>
<dbReference type="OrthoDB" id="6730379at2759"/>
<dbReference type="Gene3D" id="3.30.70.330">
    <property type="match status" value="1"/>
</dbReference>
<evidence type="ECO:0000313" key="4">
    <source>
        <dbReference type="EMBL" id="ORX54365.1"/>
    </source>
</evidence>
<evidence type="ECO:0000259" key="3">
    <source>
        <dbReference type="PROSITE" id="PS50102"/>
    </source>
</evidence>
<keyword evidence="5" id="KW-1185">Reference proteome</keyword>
<dbReference type="STRING" id="101127.A0A1X2GI34"/>
<proteinExistence type="predicted"/>
<comment type="caution">
    <text evidence="4">The sequence shown here is derived from an EMBL/GenBank/DDBJ whole genome shotgun (WGS) entry which is preliminary data.</text>
</comment>
<dbReference type="InterPro" id="IPR035979">
    <property type="entry name" value="RBD_domain_sf"/>
</dbReference>
<organism evidence="4 5">
    <name type="scientific">Hesseltinella vesiculosa</name>
    <dbReference type="NCBI Taxonomy" id="101127"/>
    <lineage>
        <taxon>Eukaryota</taxon>
        <taxon>Fungi</taxon>
        <taxon>Fungi incertae sedis</taxon>
        <taxon>Mucoromycota</taxon>
        <taxon>Mucoromycotina</taxon>
        <taxon>Mucoromycetes</taxon>
        <taxon>Mucorales</taxon>
        <taxon>Cunninghamellaceae</taxon>
        <taxon>Hesseltinella</taxon>
    </lineage>
</organism>
<dbReference type="AlphaFoldDB" id="A0A1X2GI34"/>
<feature type="domain" description="RRM" evidence="3">
    <location>
        <begin position="18"/>
        <end position="83"/>
    </location>
</feature>
<dbReference type="GO" id="GO:0005847">
    <property type="term" value="C:mRNA cleavage and polyadenylation specificity factor complex"/>
    <property type="evidence" value="ECO:0007669"/>
    <property type="project" value="TreeGrafter"/>
</dbReference>
<evidence type="ECO:0000313" key="5">
    <source>
        <dbReference type="Proteomes" id="UP000242146"/>
    </source>
</evidence>
<dbReference type="Pfam" id="PF00076">
    <property type="entry name" value="RRM_1"/>
    <property type="match status" value="1"/>
</dbReference>
<reference evidence="4 5" key="1">
    <citation type="submission" date="2016-07" db="EMBL/GenBank/DDBJ databases">
        <title>Pervasive Adenine N6-methylation of Active Genes in Fungi.</title>
        <authorList>
            <consortium name="DOE Joint Genome Institute"/>
            <person name="Mondo S.J."/>
            <person name="Dannebaum R.O."/>
            <person name="Kuo R.C."/>
            <person name="Labutti K."/>
            <person name="Haridas S."/>
            <person name="Kuo A."/>
            <person name="Salamov A."/>
            <person name="Ahrendt S.R."/>
            <person name="Lipzen A."/>
            <person name="Sullivan W."/>
            <person name="Andreopoulos W.B."/>
            <person name="Clum A."/>
            <person name="Lindquist E."/>
            <person name="Daum C."/>
            <person name="Ramamoorthy G.K."/>
            <person name="Gryganskyi A."/>
            <person name="Culley D."/>
            <person name="Magnuson J.K."/>
            <person name="James T.Y."/>
            <person name="O'Malley M.A."/>
            <person name="Stajich J.E."/>
            <person name="Spatafora J.W."/>
            <person name="Visel A."/>
            <person name="Grigoriev I.V."/>
        </authorList>
    </citation>
    <scope>NUCLEOTIDE SEQUENCE [LARGE SCALE GENOMIC DNA]</scope>
    <source>
        <strain evidence="4 5">NRRL 3301</strain>
    </source>
</reference>
<evidence type="ECO:0000256" key="1">
    <source>
        <dbReference type="PROSITE-ProRule" id="PRU00176"/>
    </source>
</evidence>
<feature type="compositionally biased region" description="Basic and acidic residues" evidence="2">
    <location>
        <begin position="121"/>
        <end position="133"/>
    </location>
</feature>
<name>A0A1X2GI34_9FUNG</name>
<keyword evidence="1" id="KW-0694">RNA-binding</keyword>
<protein>
    <recommendedName>
        <fullName evidence="3">RRM domain-containing protein</fullName>
    </recommendedName>
</protein>
<dbReference type="SMART" id="SM00360">
    <property type="entry name" value="RRM"/>
    <property type="match status" value="1"/>
</dbReference>
<dbReference type="GO" id="GO:0003729">
    <property type="term" value="F:mRNA binding"/>
    <property type="evidence" value="ECO:0007669"/>
    <property type="project" value="TreeGrafter"/>
</dbReference>
<accession>A0A1X2GI34</accession>
<feature type="compositionally biased region" description="Polar residues" evidence="2">
    <location>
        <begin position="98"/>
        <end position="114"/>
    </location>
</feature>
<feature type="region of interest" description="Disordered" evidence="2">
    <location>
        <begin position="84"/>
        <end position="149"/>
    </location>
</feature>
<dbReference type="PROSITE" id="PS50102">
    <property type="entry name" value="RRM"/>
    <property type="match status" value="1"/>
</dbReference>
<dbReference type="PANTHER" id="PTHR45735:SF2">
    <property type="entry name" value="CLEAVAGE STIMULATION FACTOR SUBUNIT 2"/>
    <property type="match status" value="1"/>
</dbReference>
<dbReference type="InterPro" id="IPR000504">
    <property type="entry name" value="RRM_dom"/>
</dbReference>